<evidence type="ECO:0000256" key="1">
    <source>
        <dbReference type="ARBA" id="ARBA00022857"/>
    </source>
</evidence>
<dbReference type="KEGG" id="lpy:FIV34_03365"/>
<dbReference type="InterPro" id="IPR051164">
    <property type="entry name" value="NmrA-like_oxidored"/>
</dbReference>
<dbReference type="RefSeq" id="WP_139979675.1">
    <property type="nucleotide sequence ID" value="NZ_CP041046.1"/>
</dbReference>
<protein>
    <submittedName>
        <fullName evidence="3">SDR family oxidoreductase</fullName>
    </submittedName>
</protein>
<dbReference type="SUPFAM" id="SSF51735">
    <property type="entry name" value="NAD(P)-binding Rossmann-fold domains"/>
    <property type="match status" value="1"/>
</dbReference>
<dbReference type="EMBL" id="CP041046">
    <property type="protein sequence ID" value="QDE38307.1"/>
    <property type="molecule type" value="Genomic_DNA"/>
</dbReference>
<dbReference type="Proteomes" id="UP000316093">
    <property type="component" value="Chromosome"/>
</dbReference>
<evidence type="ECO:0000313" key="3">
    <source>
        <dbReference type="EMBL" id="QDE38307.1"/>
    </source>
</evidence>
<dbReference type="PANTHER" id="PTHR42748:SF3">
    <property type="entry name" value="BLL4366 PROTEIN"/>
    <property type="match status" value="1"/>
</dbReference>
<feature type="domain" description="NAD(P)-binding" evidence="2">
    <location>
        <begin position="7"/>
        <end position="135"/>
    </location>
</feature>
<sequence length="254" mass="26994">MNIVVVGGNGLVGRSIVRKLREDGHDVRVASRRTGVDIISGAGLEAALAGADVVVDATNAVAPYGESSYEFFTIGTANLLAAEKRAGVGHHVSISVVGTERLADSPYFRGKAHAEAMIRDSGIPFTILHATQFYEFLLAIVEAAVANQALRLSPAYIQPVASTDVADAMALLAEGSPLNATIEMAGPERERMSEIVKRFLEDVEAPFEVVTDAAALYFGATLDEGSLVPCEEARLCPVGFTTWLHGSEYARASW</sequence>
<keyword evidence="1" id="KW-0521">NADP</keyword>
<gene>
    <name evidence="3" type="ORF">FIV34_03365</name>
</gene>
<dbReference type="PANTHER" id="PTHR42748">
    <property type="entry name" value="NITROGEN METABOLITE REPRESSION PROTEIN NMRA FAMILY MEMBER"/>
    <property type="match status" value="1"/>
</dbReference>
<evidence type="ECO:0000313" key="4">
    <source>
        <dbReference type="Proteomes" id="UP000316093"/>
    </source>
</evidence>
<name>A0A4Y5YZS8_9GAMM</name>
<proteinExistence type="predicted"/>
<dbReference type="InterPro" id="IPR036291">
    <property type="entry name" value="NAD(P)-bd_dom_sf"/>
</dbReference>
<dbReference type="AlphaFoldDB" id="A0A4Y5YZS8"/>
<dbReference type="OrthoDB" id="9771302at2"/>
<accession>A0A4Y5YZS8</accession>
<dbReference type="Pfam" id="PF13460">
    <property type="entry name" value="NAD_binding_10"/>
    <property type="match status" value="1"/>
</dbReference>
<evidence type="ECO:0000259" key="2">
    <source>
        <dbReference type="Pfam" id="PF13460"/>
    </source>
</evidence>
<reference evidence="3 4" key="1">
    <citation type="submission" date="2019-06" db="EMBL/GenBank/DDBJ databases">
        <title>A complete genome sequence for Luteibacter pinisoli MAH-14.</title>
        <authorList>
            <person name="Baltrus D.A."/>
        </authorList>
    </citation>
    <scope>NUCLEOTIDE SEQUENCE [LARGE SCALE GENOMIC DNA]</scope>
    <source>
        <strain evidence="3 4">MAH-14</strain>
    </source>
</reference>
<organism evidence="3 4">
    <name type="scientific">Luteibacter pinisoli</name>
    <dbReference type="NCBI Taxonomy" id="2589080"/>
    <lineage>
        <taxon>Bacteria</taxon>
        <taxon>Pseudomonadati</taxon>
        <taxon>Pseudomonadota</taxon>
        <taxon>Gammaproteobacteria</taxon>
        <taxon>Lysobacterales</taxon>
        <taxon>Rhodanobacteraceae</taxon>
        <taxon>Luteibacter</taxon>
    </lineage>
</organism>
<dbReference type="Gene3D" id="3.40.50.720">
    <property type="entry name" value="NAD(P)-binding Rossmann-like Domain"/>
    <property type="match status" value="1"/>
</dbReference>
<keyword evidence="4" id="KW-1185">Reference proteome</keyword>
<dbReference type="InterPro" id="IPR016040">
    <property type="entry name" value="NAD(P)-bd_dom"/>
</dbReference>